<keyword evidence="4" id="KW-1133">Transmembrane helix</keyword>
<evidence type="ECO:0000256" key="2">
    <source>
        <dbReference type="ARBA" id="ARBA00022692"/>
    </source>
</evidence>
<evidence type="ECO:0000256" key="5">
    <source>
        <dbReference type="ARBA" id="ARBA00023136"/>
    </source>
</evidence>
<evidence type="ECO:0000313" key="7">
    <source>
        <dbReference type="Proteomes" id="UP000054359"/>
    </source>
</evidence>
<comment type="subcellular location">
    <subcellularLocation>
        <location evidence="1">Endoplasmic reticulum membrane</location>
        <topology evidence="1">Multi-pass membrane protein</topology>
    </subcellularLocation>
</comment>
<sequence length="124" mass="14154">MGLKKITIIPSEYEEYIAKSIDAHLVADNESKRPEINIENFLALISEGAFKVGYIHEFLEKSELHMHSTPFDSRNSELEERIQKLKAEQANEEYKSMVKGLFPQQQSKIPLSEEVKSVTSQVTA</sequence>
<dbReference type="AlphaFoldDB" id="A0A087US95"/>
<proteinExistence type="predicted"/>
<dbReference type="InterPro" id="IPR021013">
    <property type="entry name" value="ATPase_Vma12"/>
</dbReference>
<feature type="non-terminal residue" evidence="6">
    <location>
        <position position="124"/>
    </location>
</feature>
<evidence type="ECO:0000256" key="1">
    <source>
        <dbReference type="ARBA" id="ARBA00004477"/>
    </source>
</evidence>
<keyword evidence="2" id="KW-0812">Transmembrane</keyword>
<gene>
    <name evidence="6" type="ORF">X975_01116</name>
</gene>
<evidence type="ECO:0000313" key="6">
    <source>
        <dbReference type="EMBL" id="KFM80234.1"/>
    </source>
</evidence>
<dbReference type="OrthoDB" id="19981at2759"/>
<dbReference type="GO" id="GO:0005789">
    <property type="term" value="C:endoplasmic reticulum membrane"/>
    <property type="evidence" value="ECO:0007669"/>
    <property type="project" value="UniProtKB-SubCell"/>
</dbReference>
<organism evidence="6 7">
    <name type="scientific">Stegodyphus mimosarum</name>
    <name type="common">African social velvet spider</name>
    <dbReference type="NCBI Taxonomy" id="407821"/>
    <lineage>
        <taxon>Eukaryota</taxon>
        <taxon>Metazoa</taxon>
        <taxon>Ecdysozoa</taxon>
        <taxon>Arthropoda</taxon>
        <taxon>Chelicerata</taxon>
        <taxon>Arachnida</taxon>
        <taxon>Araneae</taxon>
        <taxon>Araneomorphae</taxon>
        <taxon>Entelegynae</taxon>
        <taxon>Eresoidea</taxon>
        <taxon>Eresidae</taxon>
        <taxon>Stegodyphus</taxon>
    </lineage>
</organism>
<evidence type="ECO:0000256" key="3">
    <source>
        <dbReference type="ARBA" id="ARBA00022824"/>
    </source>
</evidence>
<reference evidence="6 7" key="1">
    <citation type="submission" date="2013-11" db="EMBL/GenBank/DDBJ databases">
        <title>Genome sequencing of Stegodyphus mimosarum.</title>
        <authorList>
            <person name="Bechsgaard J."/>
        </authorList>
    </citation>
    <scope>NUCLEOTIDE SEQUENCE [LARGE SCALE GENOMIC DNA]</scope>
</reference>
<dbReference type="EMBL" id="KK121328">
    <property type="protein sequence ID" value="KFM80234.1"/>
    <property type="molecule type" value="Genomic_DNA"/>
</dbReference>
<keyword evidence="3" id="KW-0256">Endoplasmic reticulum</keyword>
<keyword evidence="5" id="KW-0472">Membrane</keyword>
<dbReference type="PANTHER" id="PTHR31394:SF1">
    <property type="entry name" value="TRANSMEMBRANE PROTEIN 199"/>
    <property type="match status" value="1"/>
</dbReference>
<dbReference type="GO" id="GO:0070072">
    <property type="term" value="P:vacuolar proton-transporting V-type ATPase complex assembly"/>
    <property type="evidence" value="ECO:0007669"/>
    <property type="project" value="InterPro"/>
</dbReference>
<dbReference type="Proteomes" id="UP000054359">
    <property type="component" value="Unassembled WGS sequence"/>
</dbReference>
<evidence type="ECO:0000256" key="4">
    <source>
        <dbReference type="ARBA" id="ARBA00022989"/>
    </source>
</evidence>
<accession>A0A087US95</accession>
<keyword evidence="7" id="KW-1185">Reference proteome</keyword>
<name>A0A087US95_STEMI</name>
<dbReference type="PANTHER" id="PTHR31394">
    <property type="entry name" value="TRANSMEMBRANE PROTEIN 199"/>
    <property type="match status" value="1"/>
</dbReference>
<protein>
    <submittedName>
        <fullName evidence="6">Uncharacterized protein</fullName>
    </submittedName>
</protein>